<dbReference type="WBParaSite" id="JU765_v2.g2509.t1">
    <property type="protein sequence ID" value="JU765_v2.g2509.t1"/>
    <property type="gene ID" value="JU765_v2.g2509"/>
</dbReference>
<proteinExistence type="predicted"/>
<protein>
    <submittedName>
        <fullName evidence="2">Uncharacterized protein</fullName>
    </submittedName>
</protein>
<dbReference type="Proteomes" id="UP000887576">
    <property type="component" value="Unplaced"/>
</dbReference>
<organism evidence="1 2">
    <name type="scientific">Panagrolaimus sp. JU765</name>
    <dbReference type="NCBI Taxonomy" id="591449"/>
    <lineage>
        <taxon>Eukaryota</taxon>
        <taxon>Metazoa</taxon>
        <taxon>Ecdysozoa</taxon>
        <taxon>Nematoda</taxon>
        <taxon>Chromadorea</taxon>
        <taxon>Rhabditida</taxon>
        <taxon>Tylenchina</taxon>
        <taxon>Panagrolaimomorpha</taxon>
        <taxon>Panagrolaimoidea</taxon>
        <taxon>Panagrolaimidae</taxon>
        <taxon>Panagrolaimus</taxon>
    </lineage>
</organism>
<sequence>MQLNQNILSIFTLIFCLLIVIDAKTKCVRATGQVTCPTDKHAASNVEVRLLDEDSLPWETDDLMGHNYTDESGHYVVEGCGDDMFSWNDPDPKIEVRHRCPEPGHTVSISFRIKE</sequence>
<evidence type="ECO:0000313" key="1">
    <source>
        <dbReference type="Proteomes" id="UP000887576"/>
    </source>
</evidence>
<name>A0AC34R1R6_9BILA</name>
<evidence type="ECO:0000313" key="2">
    <source>
        <dbReference type="WBParaSite" id="JU765_v2.g2509.t1"/>
    </source>
</evidence>
<reference evidence="2" key="1">
    <citation type="submission" date="2022-11" db="UniProtKB">
        <authorList>
            <consortium name="WormBaseParasite"/>
        </authorList>
    </citation>
    <scope>IDENTIFICATION</scope>
</reference>
<accession>A0AC34R1R6</accession>